<dbReference type="STRING" id="1513793.SAMN06296036_12417"/>
<dbReference type="Pfam" id="PF00005">
    <property type="entry name" value="ABC_tran"/>
    <property type="match status" value="1"/>
</dbReference>
<dbReference type="Proteomes" id="UP000192907">
    <property type="component" value="Unassembled WGS sequence"/>
</dbReference>
<accession>A0A1Y6CJY5</accession>
<dbReference type="CDD" id="cd03230">
    <property type="entry name" value="ABC_DR_subfamily_A"/>
    <property type="match status" value="1"/>
</dbReference>
<dbReference type="PANTHER" id="PTHR43335:SF4">
    <property type="entry name" value="ABC TRANSPORTER, ATP-BINDING PROTEIN"/>
    <property type="match status" value="1"/>
</dbReference>
<organism evidence="6 7">
    <name type="scientific">Pseudobacteriovorax antillogorgiicola</name>
    <dbReference type="NCBI Taxonomy" id="1513793"/>
    <lineage>
        <taxon>Bacteria</taxon>
        <taxon>Pseudomonadati</taxon>
        <taxon>Bdellovibrionota</taxon>
        <taxon>Oligoflexia</taxon>
        <taxon>Oligoflexales</taxon>
        <taxon>Pseudobacteriovoracaceae</taxon>
        <taxon>Pseudobacteriovorax</taxon>
    </lineage>
</organism>
<comment type="similarity">
    <text evidence="1">Belongs to the ABC transporter superfamily.</text>
</comment>
<dbReference type="EMBL" id="FWZT01000024">
    <property type="protein sequence ID" value="SMF68180.1"/>
    <property type="molecule type" value="Genomic_DNA"/>
</dbReference>
<name>A0A1Y6CJY5_9BACT</name>
<dbReference type="PROSITE" id="PS50893">
    <property type="entry name" value="ABC_TRANSPORTER_2"/>
    <property type="match status" value="1"/>
</dbReference>
<gene>
    <name evidence="6" type="ORF">SAMN06296036_12417</name>
</gene>
<evidence type="ECO:0000256" key="2">
    <source>
        <dbReference type="ARBA" id="ARBA00022448"/>
    </source>
</evidence>
<dbReference type="InterPro" id="IPR003439">
    <property type="entry name" value="ABC_transporter-like_ATP-bd"/>
</dbReference>
<dbReference type="GO" id="GO:0005524">
    <property type="term" value="F:ATP binding"/>
    <property type="evidence" value="ECO:0007669"/>
    <property type="project" value="UniProtKB-KW"/>
</dbReference>
<dbReference type="InterPro" id="IPR003593">
    <property type="entry name" value="AAA+_ATPase"/>
</dbReference>
<protein>
    <submittedName>
        <fullName evidence="6">ABC-2 type transport system ATP-binding protein</fullName>
    </submittedName>
</protein>
<evidence type="ECO:0000256" key="3">
    <source>
        <dbReference type="ARBA" id="ARBA00022741"/>
    </source>
</evidence>
<dbReference type="PANTHER" id="PTHR43335">
    <property type="entry name" value="ABC TRANSPORTER, ATP-BINDING PROTEIN"/>
    <property type="match status" value="1"/>
</dbReference>
<keyword evidence="2" id="KW-0813">Transport</keyword>
<sequence>MIRAQQLCKTYRLCAAVKDLSFEVRTGEVVGLIGPNGAGKSTTMKMITGSIYPDSGTITILDHDFTPQSRDLKREIGYLPENCPLYQDLTVFESLNFLADLRGLSPSKRRERYDQLALQLSLEDVWYQPVLSLSKGFRQRLGLALALLPDPQLLILDEPTDGLDPRQTQEVVNLIKQLSHSKTILISTHDLGRLANFCQRVIMIHRGRKVADQSIAELTRDLGLKSRFKLSFENHRCAEKAMDTLRNQNFLSLVSHETEVTGLISGAPPELIRLLGQLSPQPLAMEIHPPHLDEVFNLLTQEGSKP</sequence>
<dbReference type="GO" id="GO:0016887">
    <property type="term" value="F:ATP hydrolysis activity"/>
    <property type="evidence" value="ECO:0007669"/>
    <property type="project" value="InterPro"/>
</dbReference>
<dbReference type="SMART" id="SM00382">
    <property type="entry name" value="AAA"/>
    <property type="match status" value="1"/>
</dbReference>
<evidence type="ECO:0000256" key="1">
    <source>
        <dbReference type="ARBA" id="ARBA00005417"/>
    </source>
</evidence>
<feature type="domain" description="ABC transporter" evidence="5">
    <location>
        <begin position="2"/>
        <end position="231"/>
    </location>
</feature>
<evidence type="ECO:0000259" key="5">
    <source>
        <dbReference type="PROSITE" id="PS50893"/>
    </source>
</evidence>
<dbReference type="Gene3D" id="3.40.50.300">
    <property type="entry name" value="P-loop containing nucleotide triphosphate hydrolases"/>
    <property type="match status" value="1"/>
</dbReference>
<reference evidence="7" key="1">
    <citation type="submission" date="2017-04" db="EMBL/GenBank/DDBJ databases">
        <authorList>
            <person name="Varghese N."/>
            <person name="Submissions S."/>
        </authorList>
    </citation>
    <scope>NUCLEOTIDE SEQUENCE [LARGE SCALE GENOMIC DNA]</scope>
    <source>
        <strain evidence="7">RKEM611</strain>
    </source>
</reference>
<dbReference type="AlphaFoldDB" id="A0A1Y6CJY5"/>
<evidence type="ECO:0000256" key="4">
    <source>
        <dbReference type="ARBA" id="ARBA00022840"/>
    </source>
</evidence>
<keyword evidence="4 6" id="KW-0067">ATP-binding</keyword>
<dbReference type="SUPFAM" id="SSF52540">
    <property type="entry name" value="P-loop containing nucleoside triphosphate hydrolases"/>
    <property type="match status" value="1"/>
</dbReference>
<dbReference type="InterPro" id="IPR027417">
    <property type="entry name" value="P-loop_NTPase"/>
</dbReference>
<keyword evidence="3" id="KW-0547">Nucleotide-binding</keyword>
<proteinExistence type="inferred from homology"/>
<keyword evidence="7" id="KW-1185">Reference proteome</keyword>
<dbReference type="RefSeq" id="WP_132323806.1">
    <property type="nucleotide sequence ID" value="NZ_FWZT01000024.1"/>
</dbReference>
<evidence type="ECO:0000313" key="6">
    <source>
        <dbReference type="EMBL" id="SMF68180.1"/>
    </source>
</evidence>
<evidence type="ECO:0000313" key="7">
    <source>
        <dbReference type="Proteomes" id="UP000192907"/>
    </source>
</evidence>
<dbReference type="OrthoDB" id="9778547at2"/>